<dbReference type="AlphaFoldDB" id="A0A9P4QIL1"/>
<dbReference type="InterPro" id="IPR049326">
    <property type="entry name" value="Rhodopsin_dom_fungi"/>
</dbReference>
<dbReference type="EMBL" id="ML996369">
    <property type="protein sequence ID" value="KAF2726950.1"/>
    <property type="molecule type" value="Genomic_DNA"/>
</dbReference>
<evidence type="ECO:0000259" key="8">
    <source>
        <dbReference type="Pfam" id="PF20684"/>
    </source>
</evidence>
<evidence type="ECO:0000256" key="6">
    <source>
        <dbReference type="SAM" id="MobiDB-lite"/>
    </source>
</evidence>
<comment type="similarity">
    <text evidence="5">Belongs to the SAT4 family.</text>
</comment>
<dbReference type="GO" id="GO:0016020">
    <property type="term" value="C:membrane"/>
    <property type="evidence" value="ECO:0007669"/>
    <property type="project" value="UniProtKB-SubCell"/>
</dbReference>
<feature type="transmembrane region" description="Helical" evidence="7">
    <location>
        <begin position="121"/>
        <end position="147"/>
    </location>
</feature>
<gene>
    <name evidence="9" type="ORF">EJ04DRAFT_517555</name>
</gene>
<dbReference type="PANTHER" id="PTHR33048:SF47">
    <property type="entry name" value="INTEGRAL MEMBRANE PROTEIN-RELATED"/>
    <property type="match status" value="1"/>
</dbReference>
<evidence type="ECO:0000256" key="4">
    <source>
        <dbReference type="ARBA" id="ARBA00023136"/>
    </source>
</evidence>
<feature type="transmembrane region" description="Helical" evidence="7">
    <location>
        <begin position="83"/>
        <end position="109"/>
    </location>
</feature>
<dbReference type="Proteomes" id="UP000799444">
    <property type="component" value="Unassembled WGS sequence"/>
</dbReference>
<feature type="transmembrane region" description="Helical" evidence="7">
    <location>
        <begin position="167"/>
        <end position="190"/>
    </location>
</feature>
<keyword evidence="3 7" id="KW-1133">Transmembrane helix</keyword>
<evidence type="ECO:0000313" key="9">
    <source>
        <dbReference type="EMBL" id="KAF2726950.1"/>
    </source>
</evidence>
<dbReference type="OrthoDB" id="5398388at2759"/>
<evidence type="ECO:0000256" key="3">
    <source>
        <dbReference type="ARBA" id="ARBA00022989"/>
    </source>
</evidence>
<evidence type="ECO:0000256" key="1">
    <source>
        <dbReference type="ARBA" id="ARBA00004141"/>
    </source>
</evidence>
<evidence type="ECO:0000256" key="2">
    <source>
        <dbReference type="ARBA" id="ARBA00022692"/>
    </source>
</evidence>
<feature type="region of interest" description="Disordered" evidence="6">
    <location>
        <begin position="312"/>
        <end position="333"/>
    </location>
</feature>
<protein>
    <recommendedName>
        <fullName evidence="8">Rhodopsin domain-containing protein</fullName>
    </recommendedName>
</protein>
<evidence type="ECO:0000256" key="5">
    <source>
        <dbReference type="ARBA" id="ARBA00038359"/>
    </source>
</evidence>
<dbReference type="InterPro" id="IPR052337">
    <property type="entry name" value="SAT4-like"/>
</dbReference>
<evidence type="ECO:0000313" key="10">
    <source>
        <dbReference type="Proteomes" id="UP000799444"/>
    </source>
</evidence>
<comment type="caution">
    <text evidence="9">The sequence shown here is derived from an EMBL/GenBank/DDBJ whole genome shotgun (WGS) entry which is preliminary data.</text>
</comment>
<accession>A0A9P4QIL1</accession>
<dbReference type="Pfam" id="PF20684">
    <property type="entry name" value="Fung_rhodopsin"/>
    <property type="match status" value="1"/>
</dbReference>
<sequence>MPLYTQRDSLGVNIALPVLALLAVVLRFVVQRRTKNGLGVSFILIVVALVLSIAICALGIYGSVSGLTGVRLDHMSLPTVQRYFLVIFIDVLLCHLVYELIKVSILLFYKRIFPTPKFNAHANTVLGVVTAFTITITLVQIFGASPIDGQWKVTKNGRPRLKYDHPIFIVSVAAIDMVLNLWTLALPLPVIKNLHLDKQRKVGISMLFLLGGFCVVSSTVRLYYVALLVRASSLGPERLKYVSNANDLWAHIEACASIVTACLPTLAPLYRKLPFADRLGSMLGDWVLSIETFFQLSWQLISSKQRGMTTRATTRASARSSAEKLTAAERGEK</sequence>
<reference evidence="9" key="1">
    <citation type="journal article" date="2020" name="Stud. Mycol.">
        <title>101 Dothideomycetes genomes: a test case for predicting lifestyles and emergence of pathogens.</title>
        <authorList>
            <person name="Haridas S."/>
            <person name="Albert R."/>
            <person name="Binder M."/>
            <person name="Bloem J."/>
            <person name="Labutti K."/>
            <person name="Salamov A."/>
            <person name="Andreopoulos B."/>
            <person name="Baker S."/>
            <person name="Barry K."/>
            <person name="Bills G."/>
            <person name="Bluhm B."/>
            <person name="Cannon C."/>
            <person name="Castanera R."/>
            <person name="Culley D."/>
            <person name="Daum C."/>
            <person name="Ezra D."/>
            <person name="Gonzalez J."/>
            <person name="Henrissat B."/>
            <person name="Kuo A."/>
            <person name="Liang C."/>
            <person name="Lipzen A."/>
            <person name="Lutzoni F."/>
            <person name="Magnuson J."/>
            <person name="Mondo S."/>
            <person name="Nolan M."/>
            <person name="Ohm R."/>
            <person name="Pangilinan J."/>
            <person name="Park H.-J."/>
            <person name="Ramirez L."/>
            <person name="Alfaro M."/>
            <person name="Sun H."/>
            <person name="Tritt A."/>
            <person name="Yoshinaga Y."/>
            <person name="Zwiers L.-H."/>
            <person name="Turgeon B."/>
            <person name="Goodwin S."/>
            <person name="Spatafora J."/>
            <person name="Crous P."/>
            <person name="Grigoriev I."/>
        </authorList>
    </citation>
    <scope>NUCLEOTIDE SEQUENCE</scope>
    <source>
        <strain evidence="9">CBS 125425</strain>
    </source>
</reference>
<feature type="transmembrane region" description="Helical" evidence="7">
    <location>
        <begin position="42"/>
        <end position="63"/>
    </location>
</feature>
<comment type="subcellular location">
    <subcellularLocation>
        <location evidence="1">Membrane</location>
        <topology evidence="1">Multi-pass membrane protein</topology>
    </subcellularLocation>
</comment>
<keyword evidence="10" id="KW-1185">Reference proteome</keyword>
<evidence type="ECO:0000256" key="7">
    <source>
        <dbReference type="SAM" id="Phobius"/>
    </source>
</evidence>
<organism evidence="9 10">
    <name type="scientific">Polyplosphaeria fusca</name>
    <dbReference type="NCBI Taxonomy" id="682080"/>
    <lineage>
        <taxon>Eukaryota</taxon>
        <taxon>Fungi</taxon>
        <taxon>Dikarya</taxon>
        <taxon>Ascomycota</taxon>
        <taxon>Pezizomycotina</taxon>
        <taxon>Dothideomycetes</taxon>
        <taxon>Pleosporomycetidae</taxon>
        <taxon>Pleosporales</taxon>
        <taxon>Tetraplosphaeriaceae</taxon>
        <taxon>Polyplosphaeria</taxon>
    </lineage>
</organism>
<proteinExistence type="inferred from homology"/>
<keyword evidence="2 7" id="KW-0812">Transmembrane</keyword>
<dbReference type="PANTHER" id="PTHR33048">
    <property type="entry name" value="PTH11-LIKE INTEGRAL MEMBRANE PROTEIN (AFU_ORTHOLOGUE AFUA_5G11245)"/>
    <property type="match status" value="1"/>
</dbReference>
<feature type="transmembrane region" description="Helical" evidence="7">
    <location>
        <begin position="202"/>
        <end position="228"/>
    </location>
</feature>
<feature type="transmembrane region" description="Helical" evidence="7">
    <location>
        <begin position="248"/>
        <end position="270"/>
    </location>
</feature>
<feature type="transmembrane region" description="Helical" evidence="7">
    <location>
        <begin position="12"/>
        <end position="30"/>
    </location>
</feature>
<feature type="domain" description="Rhodopsin" evidence="8">
    <location>
        <begin position="26"/>
        <end position="272"/>
    </location>
</feature>
<name>A0A9P4QIL1_9PLEO</name>
<keyword evidence="4 7" id="KW-0472">Membrane</keyword>